<dbReference type="EMBL" id="SWVK01000030">
    <property type="protein sequence ID" value="NFN36733.1"/>
    <property type="molecule type" value="Genomic_DNA"/>
</dbReference>
<accession>A0A126JHW1</accession>
<reference evidence="10 11" key="2">
    <citation type="submission" date="2019-04" db="EMBL/GenBank/DDBJ databases">
        <title>Genome sequencing of Clostridium botulinum Groups I-IV and Clostridium butyricum.</title>
        <authorList>
            <person name="Brunt J."/>
            <person name="Van Vliet A.H.M."/>
            <person name="Stringer S.C."/>
            <person name="Carter A.T."/>
            <person name="Peck M.W."/>
        </authorList>
    </citation>
    <scope>NUCLEOTIDE SEQUENCE [LARGE SCALE GENOMIC DNA]</scope>
    <source>
        <strain evidence="8 11">1605</strain>
        <strain evidence="9 10">CB-K-33E</strain>
    </source>
</reference>
<keyword evidence="1" id="KW-0812">Transmembrane</keyword>
<dbReference type="AlphaFoldDB" id="A0A126JHW1"/>
<evidence type="ECO:0000313" key="11">
    <source>
        <dbReference type="Proteomes" id="UP000476820"/>
    </source>
</evidence>
<dbReference type="EMBL" id="KT897280">
    <property type="protein sequence ID" value="ALT05825.1"/>
    <property type="molecule type" value="Genomic_DNA"/>
</dbReference>
<evidence type="ECO:0000313" key="5">
    <source>
        <dbReference type="EMBL" id="ALT05623.1"/>
    </source>
</evidence>
<dbReference type="EMBL" id="KT897278">
    <property type="protein sequence ID" value="ALT05623.1"/>
    <property type="molecule type" value="Genomic_DNA"/>
</dbReference>
<dbReference type="EMBL" id="KT897277">
    <property type="protein sequence ID" value="ALT05525.1"/>
    <property type="molecule type" value="Genomic_DNA"/>
</dbReference>
<protein>
    <submittedName>
        <fullName evidence="2">Uncharacterized protein</fullName>
    </submittedName>
</protein>
<keyword evidence="1" id="KW-0472">Membrane</keyword>
<keyword evidence="1" id="KW-1133">Transmembrane helix</keyword>
<geneLocation type="plasmid" evidence="4">
    <name>pST0210E1</name>
</geneLocation>
<feature type="transmembrane region" description="Helical" evidence="1">
    <location>
        <begin position="9"/>
        <end position="29"/>
    </location>
</feature>
<dbReference type="Proteomes" id="UP000473681">
    <property type="component" value="Unassembled WGS sequence"/>
</dbReference>
<geneLocation type="plasmid" evidence="2">
    <name>p12/29</name>
</geneLocation>
<evidence type="ECO:0000313" key="4">
    <source>
        <dbReference type="EMBL" id="ALT05525.1"/>
    </source>
</evidence>
<dbReference type="EMBL" id="KT897279">
    <property type="protein sequence ID" value="ALT05723.1"/>
    <property type="molecule type" value="Genomic_DNA"/>
</dbReference>
<evidence type="ECO:0000313" key="8">
    <source>
        <dbReference type="EMBL" id="NFF89405.1"/>
    </source>
</evidence>
<evidence type="ECO:0000313" key="10">
    <source>
        <dbReference type="Proteomes" id="UP000473681"/>
    </source>
</evidence>
<gene>
    <name evidence="8" type="ORF">FC774_16255</name>
    <name evidence="9" type="ORF">FDB51_16835</name>
</gene>
<organism evidence="2">
    <name type="scientific">Clostridium botulinum</name>
    <dbReference type="NCBI Taxonomy" id="1491"/>
    <lineage>
        <taxon>Bacteria</taxon>
        <taxon>Bacillati</taxon>
        <taxon>Bacillota</taxon>
        <taxon>Clostridia</taxon>
        <taxon>Eubacteriales</taxon>
        <taxon>Clostridiaceae</taxon>
        <taxon>Clostridium</taxon>
    </lineage>
</organism>
<name>A0A126JHW1_CLOBO</name>
<geneLocation type="plasmid" evidence="6">
    <name>pSWKR38E2</name>
</geneLocation>
<keyword evidence="2" id="KW-0614">Plasmid</keyword>
<reference evidence="2" key="1">
    <citation type="journal article" date="2016" name="Genome Biol. Evol.">
        <title>Evolution of chromosomal Clostridium botulinum type E neurotoxin gene clusters: evidence provided by their rare plasmid borne counterparts.</title>
        <authorList>
            <person name="Carter A.T."/>
            <person name="Austin J.W."/>
            <person name="Weedmark K.A."/>
            <person name="Peck M.W."/>
        </authorList>
    </citation>
    <scope>NUCLEOTIDE SEQUENCE</scope>
    <source>
        <strain evidence="7">FI1111E1</strain>
        <strain evidence="5">FWSKR40E1</strain>
        <strain evidence="2">IFR 12/29</strain>
        <strain evidence="3">INGR16-02E1</strain>
        <strain evidence="4">ST0210E1</strain>
        <strain evidence="6">SWKR38E2</strain>
        <plasmid evidence="2">p12/29</plasmid>
        <plasmid evidence="7">pFI1111E1</plasmid>
        <plasmid evidence="5">pFWSKR40E1</plasmid>
        <plasmid evidence="3">pINGR16-02E1</plasmid>
        <plasmid evidence="4">pST0210E1</plasmid>
        <plasmid evidence="6">pSWKR38E2</plasmid>
    </source>
</reference>
<evidence type="ECO:0000313" key="7">
    <source>
        <dbReference type="EMBL" id="ALT05825.1"/>
    </source>
</evidence>
<geneLocation type="plasmid" evidence="7">
    <name>pFI1111E1</name>
</geneLocation>
<dbReference type="EMBL" id="SWOV01000066">
    <property type="protein sequence ID" value="NFF89405.1"/>
    <property type="molecule type" value="Genomic_DNA"/>
</dbReference>
<evidence type="ECO:0000313" key="3">
    <source>
        <dbReference type="EMBL" id="ALT05427.1"/>
    </source>
</evidence>
<dbReference type="RefSeq" id="WP_017825598.1">
    <property type="nucleotide sequence ID" value="NZ_JACBBU010000011.1"/>
</dbReference>
<evidence type="ECO:0000256" key="1">
    <source>
        <dbReference type="SAM" id="Phobius"/>
    </source>
</evidence>
<dbReference type="Proteomes" id="UP000476820">
    <property type="component" value="Unassembled WGS sequence"/>
</dbReference>
<geneLocation type="plasmid" evidence="5">
    <name>pFWSKR40E1</name>
</geneLocation>
<evidence type="ECO:0000313" key="2">
    <source>
        <dbReference type="EMBL" id="ALT05290.1"/>
    </source>
</evidence>
<proteinExistence type="predicted"/>
<sequence>MGENARKALYMAVGVFFSLIIITMGITYYNKTRPVMDNSSSKIDTISSQLDSIDYKSYDGTTVSGSEVISCINTKASANITVKVKTNNNSNGKSYNSGSYNIKDIHDSNYIESTVNFDAEVKKTENGTVTGIEFEQV</sequence>
<dbReference type="EMBL" id="KT897275">
    <property type="protein sequence ID" value="ALT05290.1"/>
    <property type="molecule type" value="Genomic_DNA"/>
</dbReference>
<dbReference type="EMBL" id="KT897276">
    <property type="protein sequence ID" value="ALT05427.1"/>
    <property type="molecule type" value="Genomic_DNA"/>
</dbReference>
<evidence type="ECO:0000313" key="9">
    <source>
        <dbReference type="EMBL" id="NFN36733.1"/>
    </source>
</evidence>
<geneLocation type="plasmid" evidence="3">
    <name>pINGR16-02E1</name>
</geneLocation>
<evidence type="ECO:0000313" key="6">
    <source>
        <dbReference type="EMBL" id="ALT05723.1"/>
    </source>
</evidence>